<dbReference type="EMBL" id="HACG01048166">
    <property type="protein sequence ID" value="CEK95031.1"/>
    <property type="molecule type" value="Transcribed_RNA"/>
</dbReference>
<dbReference type="EMBL" id="HACG01048159">
    <property type="protein sequence ID" value="CEK95024.1"/>
    <property type="molecule type" value="Transcribed_RNA"/>
</dbReference>
<organism evidence="2">
    <name type="scientific">Arion vulgaris</name>
    <dbReference type="NCBI Taxonomy" id="1028688"/>
    <lineage>
        <taxon>Eukaryota</taxon>
        <taxon>Metazoa</taxon>
        <taxon>Spiralia</taxon>
        <taxon>Lophotrochozoa</taxon>
        <taxon>Mollusca</taxon>
        <taxon>Gastropoda</taxon>
        <taxon>Heterobranchia</taxon>
        <taxon>Euthyneura</taxon>
        <taxon>Panpulmonata</taxon>
        <taxon>Eupulmonata</taxon>
        <taxon>Stylommatophora</taxon>
        <taxon>Helicina</taxon>
        <taxon>Arionoidea</taxon>
        <taxon>Arionidae</taxon>
        <taxon>Arion</taxon>
    </lineage>
</organism>
<accession>A0A0B7BSB3</accession>
<evidence type="ECO:0000313" key="2">
    <source>
        <dbReference type="EMBL" id="CEK95025.1"/>
    </source>
</evidence>
<dbReference type="EMBL" id="HACG01048160">
    <property type="protein sequence ID" value="CEK95025.1"/>
    <property type="molecule type" value="Transcribed_RNA"/>
</dbReference>
<feature type="non-terminal residue" evidence="2">
    <location>
        <position position="1"/>
    </location>
</feature>
<dbReference type="EMBL" id="HACG01048163">
    <property type="protein sequence ID" value="CEK95028.1"/>
    <property type="molecule type" value="Transcribed_RNA"/>
</dbReference>
<evidence type="ECO:0000313" key="1">
    <source>
        <dbReference type="EMBL" id="CEK95024.1"/>
    </source>
</evidence>
<evidence type="ECO:0000313" key="7">
    <source>
        <dbReference type="EMBL" id="CEK95037.1"/>
    </source>
</evidence>
<name>A0A0B7BSB3_9EUPU</name>
<dbReference type="AlphaFoldDB" id="A0A0B7BSB3"/>
<dbReference type="EMBL" id="HACG01048170">
    <property type="protein sequence ID" value="CEK95035.1"/>
    <property type="molecule type" value="Transcribed_RNA"/>
</dbReference>
<proteinExistence type="predicted"/>
<dbReference type="EMBL" id="HACG01048172">
    <property type="protein sequence ID" value="CEK95037.1"/>
    <property type="molecule type" value="Transcribed_RNA"/>
</dbReference>
<gene>
    <name evidence="2" type="primary">ORF205022</name>
    <name evidence="1" type="synonym">ORF205018</name>
    <name evidence="3" type="synonym">ORF205029</name>
    <name evidence="4" type="synonym">ORF205040</name>
    <name evidence="5" type="synonym">ORF205047</name>
    <name evidence="6" type="synonym">ORF205052</name>
    <name evidence="7" type="synonym">ORF205057</name>
    <name evidence="8" type="synonym">ORF205060</name>
</gene>
<evidence type="ECO:0000313" key="8">
    <source>
        <dbReference type="EMBL" id="CEK95038.1"/>
    </source>
</evidence>
<evidence type="ECO:0000313" key="5">
    <source>
        <dbReference type="EMBL" id="CEK95033.1"/>
    </source>
</evidence>
<evidence type="ECO:0000313" key="4">
    <source>
        <dbReference type="EMBL" id="CEK95031.1"/>
    </source>
</evidence>
<dbReference type="EMBL" id="HACG01048173">
    <property type="protein sequence ID" value="CEK95038.1"/>
    <property type="molecule type" value="Transcribed_RNA"/>
</dbReference>
<dbReference type="EMBL" id="HACG01048168">
    <property type="protein sequence ID" value="CEK95033.1"/>
    <property type="molecule type" value="Transcribed_RNA"/>
</dbReference>
<evidence type="ECO:0000313" key="6">
    <source>
        <dbReference type="EMBL" id="CEK95035.1"/>
    </source>
</evidence>
<reference evidence="2" key="1">
    <citation type="submission" date="2014-12" db="EMBL/GenBank/DDBJ databases">
        <title>Insight into the proteome of Arion vulgaris.</title>
        <authorList>
            <person name="Aradska J."/>
            <person name="Bulat T."/>
            <person name="Smidak R."/>
            <person name="Sarate P."/>
            <person name="Gangsoo J."/>
            <person name="Sialana F."/>
            <person name="Bilban M."/>
            <person name="Lubec G."/>
        </authorList>
    </citation>
    <scope>NUCLEOTIDE SEQUENCE</scope>
    <source>
        <tissue evidence="2">Skin</tissue>
    </source>
</reference>
<protein>
    <submittedName>
        <fullName evidence="2">Uncharacterized protein</fullName>
    </submittedName>
</protein>
<sequence length="60" mass="7144">IRRSSLEHLVIQAKYSGREIEGDKILDGLKSWFGDDRIDALYQRRTNVKKHDRLRHQHST</sequence>
<evidence type="ECO:0000313" key="3">
    <source>
        <dbReference type="EMBL" id="CEK95028.1"/>
    </source>
</evidence>